<evidence type="ECO:0000313" key="2">
    <source>
        <dbReference type="Proteomes" id="UP001152320"/>
    </source>
</evidence>
<proteinExistence type="predicted"/>
<dbReference type="AlphaFoldDB" id="A0A9Q1HB70"/>
<keyword evidence="2" id="KW-1185">Reference proteome</keyword>
<reference evidence="1" key="1">
    <citation type="submission" date="2021-10" db="EMBL/GenBank/DDBJ databases">
        <title>Tropical sea cucumber genome reveals ecological adaptation and Cuvierian tubules defense mechanism.</title>
        <authorList>
            <person name="Chen T."/>
        </authorList>
    </citation>
    <scope>NUCLEOTIDE SEQUENCE</scope>
    <source>
        <strain evidence="1">Nanhai2018</strain>
        <tissue evidence="1">Muscle</tissue>
    </source>
</reference>
<gene>
    <name evidence="1" type="ORF">HOLleu_17310</name>
</gene>
<accession>A0A9Q1HB70</accession>
<dbReference type="OrthoDB" id="6144369at2759"/>
<dbReference type="EMBL" id="JAIZAY010000007">
    <property type="protein sequence ID" value="KAJ8039555.1"/>
    <property type="molecule type" value="Genomic_DNA"/>
</dbReference>
<protein>
    <submittedName>
        <fullName evidence="1">Uncharacterized protein</fullName>
    </submittedName>
</protein>
<sequence>MVDHMRMNLISNKQFGFISGRSSTQQLLKVMDVWTKVLDNHHQQLPSSNCYSIEISSLRQCHM</sequence>
<evidence type="ECO:0000313" key="1">
    <source>
        <dbReference type="EMBL" id="KAJ8039555.1"/>
    </source>
</evidence>
<organism evidence="1 2">
    <name type="scientific">Holothuria leucospilota</name>
    <name type="common">Black long sea cucumber</name>
    <name type="synonym">Mertensiothuria leucospilota</name>
    <dbReference type="NCBI Taxonomy" id="206669"/>
    <lineage>
        <taxon>Eukaryota</taxon>
        <taxon>Metazoa</taxon>
        <taxon>Echinodermata</taxon>
        <taxon>Eleutherozoa</taxon>
        <taxon>Echinozoa</taxon>
        <taxon>Holothuroidea</taxon>
        <taxon>Aspidochirotacea</taxon>
        <taxon>Aspidochirotida</taxon>
        <taxon>Holothuriidae</taxon>
        <taxon>Holothuria</taxon>
    </lineage>
</organism>
<name>A0A9Q1HB70_HOLLE</name>
<dbReference type="Proteomes" id="UP001152320">
    <property type="component" value="Chromosome 7"/>
</dbReference>
<comment type="caution">
    <text evidence="1">The sequence shown here is derived from an EMBL/GenBank/DDBJ whole genome shotgun (WGS) entry which is preliminary data.</text>
</comment>